<evidence type="ECO:0000313" key="1">
    <source>
        <dbReference type="EMBL" id="GBM96108.1"/>
    </source>
</evidence>
<gene>
    <name evidence="1" type="ORF">AVEN_7987_1</name>
</gene>
<comment type="caution">
    <text evidence="1">The sequence shown here is derived from an EMBL/GenBank/DDBJ whole genome shotgun (WGS) entry which is preliminary data.</text>
</comment>
<accession>A0A4Y2K2Q4</accession>
<organism evidence="1 2">
    <name type="scientific">Araneus ventricosus</name>
    <name type="common">Orbweaver spider</name>
    <name type="synonym">Epeira ventricosa</name>
    <dbReference type="NCBI Taxonomy" id="182803"/>
    <lineage>
        <taxon>Eukaryota</taxon>
        <taxon>Metazoa</taxon>
        <taxon>Ecdysozoa</taxon>
        <taxon>Arthropoda</taxon>
        <taxon>Chelicerata</taxon>
        <taxon>Arachnida</taxon>
        <taxon>Araneae</taxon>
        <taxon>Araneomorphae</taxon>
        <taxon>Entelegynae</taxon>
        <taxon>Araneoidea</taxon>
        <taxon>Araneidae</taxon>
        <taxon>Araneus</taxon>
    </lineage>
</organism>
<dbReference type="AlphaFoldDB" id="A0A4Y2K2Q4"/>
<keyword evidence="2" id="KW-1185">Reference proteome</keyword>
<dbReference type="EMBL" id="BGPR01004116">
    <property type="protein sequence ID" value="GBM96108.1"/>
    <property type="molecule type" value="Genomic_DNA"/>
</dbReference>
<reference evidence="1 2" key="1">
    <citation type="journal article" date="2019" name="Sci. Rep.">
        <title>Orb-weaving spider Araneus ventricosus genome elucidates the spidroin gene catalogue.</title>
        <authorList>
            <person name="Kono N."/>
            <person name="Nakamura H."/>
            <person name="Ohtoshi R."/>
            <person name="Moran D.A.P."/>
            <person name="Shinohara A."/>
            <person name="Yoshida Y."/>
            <person name="Fujiwara M."/>
            <person name="Mori M."/>
            <person name="Tomita M."/>
            <person name="Arakawa K."/>
        </authorList>
    </citation>
    <scope>NUCLEOTIDE SEQUENCE [LARGE SCALE GENOMIC DNA]</scope>
</reference>
<dbReference type="Proteomes" id="UP000499080">
    <property type="component" value="Unassembled WGS sequence"/>
</dbReference>
<sequence>MGFKILDSLIPISPHLPKQKRFLPTKVFISSDRNKRTAAAVASACVTPGTSSLTASCGAHRRAALHQTTGVPLFAISCGATRGNARNRMQRRHRAAAPRFIKRQQTSLAAISAARVIAYSTGTYRAHLRHQRKTNNINNALRISNPGQLPEACPYPELSG</sequence>
<proteinExistence type="predicted"/>
<name>A0A4Y2K2Q4_ARAVE</name>
<evidence type="ECO:0000313" key="2">
    <source>
        <dbReference type="Proteomes" id="UP000499080"/>
    </source>
</evidence>
<protein>
    <submittedName>
        <fullName evidence="1">Uncharacterized protein</fullName>
    </submittedName>
</protein>